<keyword evidence="1" id="KW-0472">Membrane</keyword>
<evidence type="ECO:0000313" key="2">
    <source>
        <dbReference type="EMBL" id="GJQ09669.1"/>
    </source>
</evidence>
<reference evidence="2" key="1">
    <citation type="journal article" date="2022" name="Proc. Natl. Acad. Sci. U.S.A.">
        <title>Life cycle and functional genomics of the unicellular red alga Galdieria for elucidating algal and plant evolution and industrial use.</title>
        <authorList>
            <person name="Hirooka S."/>
            <person name="Itabashi T."/>
            <person name="Ichinose T.M."/>
            <person name="Onuma R."/>
            <person name="Fujiwara T."/>
            <person name="Yamashita S."/>
            <person name="Jong L.W."/>
            <person name="Tomita R."/>
            <person name="Iwane A.H."/>
            <person name="Miyagishima S.Y."/>
        </authorList>
    </citation>
    <scope>NUCLEOTIDE SEQUENCE</scope>
    <source>
        <strain evidence="2">NBRC 102759</strain>
    </source>
</reference>
<keyword evidence="3" id="KW-1185">Reference proteome</keyword>
<dbReference type="SUPFAM" id="SSF82771">
    <property type="entry name" value="GIY-YIG endonuclease"/>
    <property type="match status" value="1"/>
</dbReference>
<dbReference type="InterPro" id="IPR035901">
    <property type="entry name" value="GIY-YIG_endonuc_sf"/>
</dbReference>
<organism evidence="2 3">
    <name type="scientific">Galdieria partita</name>
    <dbReference type="NCBI Taxonomy" id="83374"/>
    <lineage>
        <taxon>Eukaryota</taxon>
        <taxon>Rhodophyta</taxon>
        <taxon>Bangiophyceae</taxon>
        <taxon>Galdieriales</taxon>
        <taxon>Galdieriaceae</taxon>
        <taxon>Galdieria</taxon>
    </lineage>
</organism>
<protein>
    <recommendedName>
        <fullName evidence="4">GIY-YIG domain-containing protein</fullName>
    </recommendedName>
</protein>
<dbReference type="EMBL" id="BQMJ01000010">
    <property type="protein sequence ID" value="GJQ09669.1"/>
    <property type="molecule type" value="Genomic_DNA"/>
</dbReference>
<reference evidence="2" key="2">
    <citation type="submission" date="2022-01" db="EMBL/GenBank/DDBJ databases">
        <authorList>
            <person name="Hirooka S."/>
            <person name="Miyagishima S.Y."/>
        </authorList>
    </citation>
    <scope>NUCLEOTIDE SEQUENCE</scope>
    <source>
        <strain evidence="2">NBRC 102759</strain>
    </source>
</reference>
<evidence type="ECO:0000256" key="1">
    <source>
        <dbReference type="SAM" id="Phobius"/>
    </source>
</evidence>
<dbReference type="OrthoDB" id="5982at2759"/>
<dbReference type="Proteomes" id="UP001061958">
    <property type="component" value="Unassembled WGS sequence"/>
</dbReference>
<name>A0A9C7UN88_9RHOD</name>
<evidence type="ECO:0000313" key="3">
    <source>
        <dbReference type="Proteomes" id="UP001061958"/>
    </source>
</evidence>
<dbReference type="AlphaFoldDB" id="A0A9C7UN88"/>
<accession>A0A9C7UN88</accession>
<comment type="caution">
    <text evidence="2">The sequence shown here is derived from an EMBL/GenBank/DDBJ whole genome shotgun (WGS) entry which is preliminary data.</text>
</comment>
<keyword evidence="1" id="KW-0812">Transmembrane</keyword>
<gene>
    <name evidence="2" type="ORF">GpartN1_g1460.t1</name>
</gene>
<keyword evidence="1" id="KW-1133">Transmembrane helix</keyword>
<sequence length="243" mass="28126">MFVWLSVTCMQPRRVLITYHKKWINGKFAWISNRRYQRSLSILTMGTESKSRPRYLQELPLIPVDEIYSKSFRWNRTGCYALFNDDHLLCYVGYTKNLQKKIAFHAKLQPNNCKFFKAYVVDSPKVSASFLEKVLDSWLLEYGSVPPGNSTERHLWEGKWERRSSVEEKVQSTVGSATSSRVNDFFDGKDPFALRSKFSSSKSLDREDYIQTWIPLATVVGLSVLLWLMSLVTTSLQPDTLGL</sequence>
<proteinExistence type="predicted"/>
<evidence type="ECO:0008006" key="4">
    <source>
        <dbReference type="Google" id="ProtNLM"/>
    </source>
</evidence>
<feature type="transmembrane region" description="Helical" evidence="1">
    <location>
        <begin position="212"/>
        <end position="233"/>
    </location>
</feature>